<reference evidence="4 5" key="1">
    <citation type="journal article" date="2021" name="Front. Microbiol.">
        <title>Aerobic Denitrification and Heterotrophic Sulfur Oxidation in the Genus Halomonas Revealed by Six Novel Species Characterizations and Genome-Based Analysis.</title>
        <authorList>
            <person name="Wang L."/>
            <person name="Shao Z."/>
        </authorList>
    </citation>
    <scope>NUCLEOTIDE SEQUENCE [LARGE SCALE GENOMIC DNA]</scope>
    <source>
        <strain evidence="4 5">MCCC 1A11058</strain>
    </source>
</reference>
<protein>
    <submittedName>
        <fullName evidence="4">NAD(P)-dependent oxidoreductase</fullName>
    </submittedName>
</protein>
<dbReference type="InterPro" id="IPR013328">
    <property type="entry name" value="6PGD_dom2"/>
</dbReference>
<dbReference type="Gene3D" id="3.40.50.720">
    <property type="entry name" value="NAD(P)-binding Rossmann-like Domain"/>
    <property type="match status" value="1"/>
</dbReference>
<dbReference type="InterPro" id="IPR015815">
    <property type="entry name" value="HIBADH-related"/>
</dbReference>
<dbReference type="RefSeq" id="WP_234252841.1">
    <property type="nucleotide sequence ID" value="NZ_JABFTV010000002.1"/>
</dbReference>
<dbReference type="SUPFAM" id="SSF48179">
    <property type="entry name" value="6-phosphogluconate dehydrogenase C-terminal domain-like"/>
    <property type="match status" value="1"/>
</dbReference>
<evidence type="ECO:0000259" key="2">
    <source>
        <dbReference type="Pfam" id="PF03446"/>
    </source>
</evidence>
<dbReference type="PIRSF" id="PIRSF000103">
    <property type="entry name" value="HIBADH"/>
    <property type="match status" value="1"/>
</dbReference>
<gene>
    <name evidence="4" type="ORF">HOP59_03585</name>
</gene>
<organism evidence="4 5">
    <name type="scientific">Billgrantia aerodenitrificans</name>
    <dbReference type="NCBI Taxonomy" id="2733483"/>
    <lineage>
        <taxon>Bacteria</taxon>
        <taxon>Pseudomonadati</taxon>
        <taxon>Pseudomonadota</taxon>
        <taxon>Gammaproteobacteria</taxon>
        <taxon>Oceanospirillales</taxon>
        <taxon>Halomonadaceae</taxon>
        <taxon>Billgrantia</taxon>
    </lineage>
</organism>
<feature type="domain" description="6-phosphogluconate dehydrogenase NADP-binding" evidence="2">
    <location>
        <begin position="5"/>
        <end position="146"/>
    </location>
</feature>
<dbReference type="InterPro" id="IPR006115">
    <property type="entry name" value="6PGDH_NADP-bd"/>
</dbReference>
<comment type="caution">
    <text evidence="4">The sequence shown here is derived from an EMBL/GenBank/DDBJ whole genome shotgun (WGS) entry which is preliminary data.</text>
</comment>
<dbReference type="InterPro" id="IPR015814">
    <property type="entry name" value="Pgluconate_DH_NAD-bd_C"/>
</dbReference>
<keyword evidence="1" id="KW-0560">Oxidoreductase</keyword>
<evidence type="ECO:0000256" key="1">
    <source>
        <dbReference type="ARBA" id="ARBA00023002"/>
    </source>
</evidence>
<dbReference type="PANTHER" id="PTHR43060:SF15">
    <property type="entry name" value="3-HYDROXYISOBUTYRATE DEHYDROGENASE-LIKE 1, MITOCHONDRIAL-RELATED"/>
    <property type="match status" value="1"/>
</dbReference>
<dbReference type="Pfam" id="PF09130">
    <property type="entry name" value="DUF1932"/>
    <property type="match status" value="1"/>
</dbReference>
<name>A0ABS9AN80_9GAMM</name>
<proteinExistence type="predicted"/>
<accession>A0ABS9AN80</accession>
<dbReference type="Proteomes" id="UP001320272">
    <property type="component" value="Unassembled WGS sequence"/>
</dbReference>
<dbReference type="SUPFAM" id="SSF51735">
    <property type="entry name" value="NAD(P)-binding Rossmann-fold domains"/>
    <property type="match status" value="1"/>
</dbReference>
<dbReference type="InterPro" id="IPR008927">
    <property type="entry name" value="6-PGluconate_DH-like_C_sf"/>
</dbReference>
<dbReference type="Gene3D" id="1.10.1040.10">
    <property type="entry name" value="N-(1-d-carboxylethyl)-l-norvaline Dehydrogenase, domain 2"/>
    <property type="match status" value="1"/>
</dbReference>
<sequence length="300" mass="31724">MTFSDIAMIGFGEAGGILAGDLAAQGVRVRAYDTLLDEPATRLRLQEKAARCGVTLCNSAQQATQGAQLVISAVTAGAALDVASGLAPALQPGQWYLDINSVAPATKQTACATVQYSGATYVDAAVMAPVPPKRLQTPILLGGHDADTISAGLNALGFSTRVVSGEVGVASAIKMCRSVMIKGLEALTTECLFTARHYGAEEEVLASLQASFPGMGWDAALPHYLFSRVAEHGWRRAEEMEEVAETVRAAGGEPHMSQAIAQVQRGLAEAMAVQGLNYNKLEPFDWHPLVDRLTATRNRK</sequence>
<dbReference type="InterPro" id="IPR036291">
    <property type="entry name" value="NAD(P)-bd_dom_sf"/>
</dbReference>
<evidence type="ECO:0000313" key="4">
    <source>
        <dbReference type="EMBL" id="MCE8023205.1"/>
    </source>
</evidence>
<evidence type="ECO:0000259" key="3">
    <source>
        <dbReference type="Pfam" id="PF09130"/>
    </source>
</evidence>
<dbReference type="Pfam" id="PF03446">
    <property type="entry name" value="NAD_binding_2"/>
    <property type="match status" value="1"/>
</dbReference>
<dbReference type="EMBL" id="JABFTV010000002">
    <property type="protein sequence ID" value="MCE8023205.1"/>
    <property type="molecule type" value="Genomic_DNA"/>
</dbReference>
<dbReference type="PANTHER" id="PTHR43060">
    <property type="entry name" value="3-HYDROXYISOBUTYRATE DEHYDROGENASE-LIKE 1, MITOCHONDRIAL-RELATED"/>
    <property type="match status" value="1"/>
</dbReference>
<evidence type="ECO:0000313" key="5">
    <source>
        <dbReference type="Proteomes" id="UP001320272"/>
    </source>
</evidence>
<feature type="domain" description="Phosphogluconate dehydrogenase NAD-binding putative C-terminal" evidence="3">
    <location>
        <begin position="195"/>
        <end position="265"/>
    </location>
</feature>
<keyword evidence="5" id="KW-1185">Reference proteome</keyword>